<feature type="domain" description="Ketoreductase" evidence="1">
    <location>
        <begin position="7"/>
        <end position="150"/>
    </location>
</feature>
<dbReference type="InterPro" id="IPR036291">
    <property type="entry name" value="NAD(P)-bd_dom_sf"/>
</dbReference>
<dbReference type="PRINTS" id="PR00081">
    <property type="entry name" value="GDHRDH"/>
</dbReference>
<dbReference type="Gene3D" id="3.40.50.720">
    <property type="entry name" value="NAD(P)-binding Rossmann-like Domain"/>
    <property type="match status" value="1"/>
</dbReference>
<keyword evidence="3" id="KW-1185">Reference proteome</keyword>
<reference evidence="2 3" key="1">
    <citation type="submission" date="2024-06" db="EMBL/GenBank/DDBJ databases">
        <title>The Natural Products Discovery Center: Release of the First 8490 Sequenced Strains for Exploring Actinobacteria Biosynthetic Diversity.</title>
        <authorList>
            <person name="Kalkreuter E."/>
            <person name="Kautsar S.A."/>
            <person name="Yang D."/>
            <person name="Bader C.D."/>
            <person name="Teijaro C.N."/>
            <person name="Fluegel L."/>
            <person name="Davis C.M."/>
            <person name="Simpson J.R."/>
            <person name="Lauterbach L."/>
            <person name="Steele A.D."/>
            <person name="Gui C."/>
            <person name="Meng S."/>
            <person name="Li G."/>
            <person name="Viehrig K."/>
            <person name="Ye F."/>
            <person name="Su P."/>
            <person name="Kiefer A.F."/>
            <person name="Nichols A."/>
            <person name="Cepeda A.J."/>
            <person name="Yan W."/>
            <person name="Fan B."/>
            <person name="Jiang Y."/>
            <person name="Adhikari A."/>
            <person name="Zheng C.-J."/>
            <person name="Schuster L."/>
            <person name="Cowan T.M."/>
            <person name="Smanski M.J."/>
            <person name="Chevrette M.G."/>
            <person name="De Carvalho L.P.S."/>
            <person name="Shen B."/>
        </authorList>
    </citation>
    <scope>NUCLEOTIDE SEQUENCE [LARGE SCALE GENOMIC DNA]</scope>
    <source>
        <strain evidence="2 3">NPDC048274</strain>
    </source>
</reference>
<dbReference type="PANTHER" id="PTHR43975:SF2">
    <property type="entry name" value="EG:BACR7A4.14 PROTEIN-RELATED"/>
    <property type="match status" value="1"/>
</dbReference>
<accession>A0ABV3E5P4</accession>
<dbReference type="PRINTS" id="PR00080">
    <property type="entry name" value="SDRFAMILY"/>
</dbReference>
<gene>
    <name evidence="2" type="ORF">AB0D65_16025</name>
</gene>
<sequence>MSRFDGKVAVITGGGTGIGLATARRLLAEGASVVICGRRKERLQQAAADLPQDRVLIFPADVSERAQCDALIQAAIDRLGRIDTLVNAAGMNLVGTVEQTSDEDWHKCGGADLSSVFYTTRAALPHLRTTKGSIVNVGSVSSLGGGWSHAGYNAVKAAVANLTRSVACDEGKNGVRANTVCPGLTITEMVDAIMDDDVLLEKAWERIPLRRAAQADEVASAIAYLASDEAAIITGIALPVDGGQTCTDGGPERGK</sequence>
<name>A0ABV3E5P4_9ACTN</name>
<dbReference type="SMART" id="SM00822">
    <property type="entry name" value="PKS_KR"/>
    <property type="match status" value="1"/>
</dbReference>
<dbReference type="Pfam" id="PF13561">
    <property type="entry name" value="adh_short_C2"/>
    <property type="match status" value="1"/>
</dbReference>
<evidence type="ECO:0000313" key="3">
    <source>
        <dbReference type="Proteomes" id="UP001551582"/>
    </source>
</evidence>
<dbReference type="EMBL" id="JBEZLS010000010">
    <property type="protein sequence ID" value="MEU9352459.1"/>
    <property type="molecule type" value="Genomic_DNA"/>
</dbReference>
<dbReference type="InterPro" id="IPR057326">
    <property type="entry name" value="KR_dom"/>
</dbReference>
<dbReference type="SUPFAM" id="SSF51735">
    <property type="entry name" value="NAD(P)-binding Rossmann-fold domains"/>
    <property type="match status" value="1"/>
</dbReference>
<dbReference type="EC" id="1.-.-.-" evidence="2"/>
<dbReference type="CDD" id="cd05233">
    <property type="entry name" value="SDR_c"/>
    <property type="match status" value="1"/>
</dbReference>
<dbReference type="GO" id="GO:0016491">
    <property type="term" value="F:oxidoreductase activity"/>
    <property type="evidence" value="ECO:0007669"/>
    <property type="project" value="UniProtKB-KW"/>
</dbReference>
<proteinExistence type="predicted"/>
<keyword evidence="2" id="KW-0560">Oxidoreductase</keyword>
<organism evidence="2 3">
    <name type="scientific">Streptomyces griseoloalbus</name>
    <dbReference type="NCBI Taxonomy" id="67303"/>
    <lineage>
        <taxon>Bacteria</taxon>
        <taxon>Bacillati</taxon>
        <taxon>Actinomycetota</taxon>
        <taxon>Actinomycetes</taxon>
        <taxon>Kitasatosporales</taxon>
        <taxon>Streptomycetaceae</taxon>
        <taxon>Streptomyces</taxon>
    </lineage>
</organism>
<dbReference type="InterPro" id="IPR002347">
    <property type="entry name" value="SDR_fam"/>
</dbReference>
<protein>
    <submittedName>
        <fullName evidence="2">SDR family oxidoreductase</fullName>
        <ecNumber evidence="2">1.-.-.-</ecNumber>
    </submittedName>
</protein>
<evidence type="ECO:0000259" key="1">
    <source>
        <dbReference type="SMART" id="SM00822"/>
    </source>
</evidence>
<dbReference type="RefSeq" id="WP_359980696.1">
    <property type="nucleotide sequence ID" value="NZ_JBEZLS010000010.1"/>
</dbReference>
<comment type="caution">
    <text evidence="2">The sequence shown here is derived from an EMBL/GenBank/DDBJ whole genome shotgun (WGS) entry which is preliminary data.</text>
</comment>
<dbReference type="PANTHER" id="PTHR43975">
    <property type="entry name" value="ZGC:101858"/>
    <property type="match status" value="1"/>
</dbReference>
<evidence type="ECO:0000313" key="2">
    <source>
        <dbReference type="EMBL" id="MEU9352459.1"/>
    </source>
</evidence>
<dbReference type="Proteomes" id="UP001551582">
    <property type="component" value="Unassembled WGS sequence"/>
</dbReference>